<name>A0A7G8YPB3_9PSED</name>
<accession>A0A7G8YPB3</accession>
<feature type="domain" description="YobI-like P-loop NTPase" evidence="3">
    <location>
        <begin position="45"/>
        <end position="435"/>
    </location>
</feature>
<dbReference type="RefSeq" id="WP_179601710.1">
    <property type="nucleotide sequence ID" value="NZ_CP060201.1"/>
</dbReference>
<keyword evidence="2" id="KW-0812">Transmembrane</keyword>
<dbReference type="InterPro" id="IPR048428">
    <property type="entry name" value="YobI-NTPase"/>
</dbReference>
<evidence type="ECO:0000256" key="1">
    <source>
        <dbReference type="SAM" id="Coils"/>
    </source>
</evidence>
<keyword evidence="2" id="KW-0472">Membrane</keyword>
<keyword evidence="2" id="KW-1133">Transmembrane helix</keyword>
<dbReference type="SUPFAM" id="SSF52540">
    <property type="entry name" value="P-loop containing nucleoside triphosphate hydrolases"/>
    <property type="match status" value="1"/>
</dbReference>
<proteinExistence type="predicted"/>
<evidence type="ECO:0000259" key="3">
    <source>
        <dbReference type="Pfam" id="PF20693"/>
    </source>
</evidence>
<sequence length="1229" mass="137980">MVCHFLRGISNRVRRIFCSEQGSAKESWKLVPLTPEYLAEEHGCYVAAIEVALAKDQIRNIALSGNYGVGKSSIMQEVARRQDNRIVELSLSTLAPIEASQIDNSVPIQATTPTNRIQQEIVKQLLYREYPSRTPGSRFRRIERFRWWRAIGTSVMLGFVVAVIFLLTGWSEKIVSVFTLYLDIGVWAHPVIWSAAALITLLVSWLFYGKLHIKQFSAGSATVTLNESSVSYFDQYLDEIVYFFEVSDRDVVLFEDIDRFNDSHIFETLRALNTLLNASPQIKRPIRFIYAIKDSIFDRIGLEIEGHRRNTEAFTTNDPAQIEAMHANRTKFFDLVIPVVPFITHRSARNLALQLLGQVEHQVAPELLDLATQYVPDMRLLKNVRNEFIVFRDRIFSGDGKQLNLSETDLFAMMLYKSTHLADFENIRLGHSKLDILYKLSRELVTENIKRIEGELRVLRQQITRINGAATRSTQLGERLLAHVQRTAEASGFRTQNATYSLAGAVKSPKDLQEAQFWTNFVSPDGNSALEYYDSYRGHTLSFTRDSLVAALGDPLDAESWNEADRKTLIEQSDEKMEDVKFLRSADLGDLIKRPEFLVQYKESKKSFEAIAKIILTPGLAYQIVRAGYINRNFTLYTSTFHGDRVGSAATNFIIHHVERDLMDQHFELAPEDVDAVVRERGKSALKEPAFYNIAILDRLLAKHIDAADIMIYSLVGLGERQTSFLQAYLIAGKECLRLIERFTVASTQVLTYLVSQADLDDSSRLALVNVALAHLTPSKQRIDSAVSSYLLAHYAEFTALTSDATVPAQAGRISALFGDAGIIVPRLELLGRETRTSFVSRNLYEITYQNLAIAIDNATTVALDVIRDQSETVYDYVLRHLSKYLEAIDGTSKTIDANEHFLPVIEDVLSLEAPRLADVVERAAPDCKVTDLTEVSEGAWPALAEHRRFPATLSNVSKYVAARGEVDAQLAKILTATAEITDTNTTDEESKTELAIAILAAADYVPSAALRTKLVESLSLENYLVVDTIAAEVGDLFAQLLKYNIIADDVASYEHLAGTDWPARKAFIRESRRFSSYMTPALVGGDLAALLASGEVDSTIKNVVVEQAAKYAEVADSRGLNELARFATKSGRELSPDVIQKMAQEKISAQQILLLLEPQLDVISRDLLFTILQALDSDYPELTEVGRSKLRVPNTLADRALLERLKREMTVSTYDYSKVMIEVNRKRK</sequence>
<organism evidence="4 5">
    <name type="scientific">Pseudomonas protegens</name>
    <dbReference type="NCBI Taxonomy" id="380021"/>
    <lineage>
        <taxon>Bacteria</taxon>
        <taxon>Pseudomonadati</taxon>
        <taxon>Pseudomonadota</taxon>
        <taxon>Gammaproteobacteria</taxon>
        <taxon>Pseudomonadales</taxon>
        <taxon>Pseudomonadaceae</taxon>
        <taxon>Pseudomonas</taxon>
    </lineage>
</organism>
<dbReference type="Pfam" id="PF20693">
    <property type="entry name" value="YobI-ATPase"/>
    <property type="match status" value="1"/>
</dbReference>
<keyword evidence="1" id="KW-0175">Coiled coil</keyword>
<protein>
    <submittedName>
        <fullName evidence="4">DNA-binding protein</fullName>
    </submittedName>
</protein>
<dbReference type="EMBL" id="CP060201">
    <property type="protein sequence ID" value="QNH77511.1"/>
    <property type="molecule type" value="Genomic_DNA"/>
</dbReference>
<dbReference type="GO" id="GO:0003677">
    <property type="term" value="F:DNA binding"/>
    <property type="evidence" value="ECO:0007669"/>
    <property type="project" value="UniProtKB-KW"/>
</dbReference>
<dbReference type="Proteomes" id="UP000515277">
    <property type="component" value="Chromosome"/>
</dbReference>
<reference evidence="5" key="1">
    <citation type="journal article" date="2020" name="Microbiol. Resour. Announc.">
        <title>Complete genome sequences of four natural Pseudomonas isolates that catabolize a wide range of aromatic compounds relevant to lignin valorization.</title>
        <authorList>
            <person name="Hatmaker E.A."/>
            <person name="Presley G."/>
            <person name="Cannon O."/>
            <person name="Guss A.M."/>
            <person name="Elkins J.G."/>
        </authorList>
    </citation>
    <scope>NUCLEOTIDE SEQUENCE [LARGE SCALE GENOMIC DNA]</scope>
    <source>
        <strain evidence="5">H1F5C</strain>
    </source>
</reference>
<feature type="coiled-coil region" evidence="1">
    <location>
        <begin position="442"/>
        <end position="469"/>
    </location>
</feature>
<dbReference type="InterPro" id="IPR027417">
    <property type="entry name" value="P-loop_NTPase"/>
</dbReference>
<keyword evidence="4" id="KW-0238">DNA-binding</keyword>
<dbReference type="AlphaFoldDB" id="A0A7G8YPB3"/>
<evidence type="ECO:0000313" key="4">
    <source>
        <dbReference type="EMBL" id="QNH77511.1"/>
    </source>
</evidence>
<evidence type="ECO:0000313" key="5">
    <source>
        <dbReference type="Proteomes" id="UP000515277"/>
    </source>
</evidence>
<feature type="transmembrane region" description="Helical" evidence="2">
    <location>
        <begin position="187"/>
        <end position="208"/>
    </location>
</feature>
<gene>
    <name evidence="4" type="ORF">GGI48_30500</name>
</gene>
<evidence type="ECO:0000256" key="2">
    <source>
        <dbReference type="SAM" id="Phobius"/>
    </source>
</evidence>
<feature type="transmembrane region" description="Helical" evidence="2">
    <location>
        <begin position="147"/>
        <end position="167"/>
    </location>
</feature>